<dbReference type="HOGENOM" id="CLU_045683_0_2_4"/>
<dbReference type="RefSeq" id="WP_024004318.1">
    <property type="nucleotide sequence ID" value="NZ_KI650979.1"/>
</dbReference>
<dbReference type="OrthoDB" id="8879079at2"/>
<feature type="chain" id="PRO_5004771806" evidence="2">
    <location>
        <begin position="26"/>
        <end position="326"/>
    </location>
</feature>
<gene>
    <name evidence="3" type="ORF">W822_06670</name>
</gene>
<dbReference type="Gene3D" id="3.40.190.150">
    <property type="entry name" value="Bordetella uptake gene, domain 1"/>
    <property type="match status" value="1"/>
</dbReference>
<reference evidence="3 4" key="1">
    <citation type="journal article" date="2014" name="Genome Announc.">
        <title>Draft Genome Sequence of Advenella kashmirensis Strain W13003, a Polycyclic Aromatic Hydrocarbon-Degrading Bacterium.</title>
        <authorList>
            <person name="Wang X."/>
            <person name="Jin D."/>
            <person name="Zhou L."/>
            <person name="Wu L."/>
            <person name="An W."/>
            <person name="Zhao L."/>
        </authorList>
    </citation>
    <scope>NUCLEOTIDE SEQUENCE [LARGE SCALE GENOMIC DNA]</scope>
    <source>
        <strain evidence="3 4">W13003</strain>
    </source>
</reference>
<dbReference type="AlphaFoldDB" id="V8QT81"/>
<sequence>MRKQLIRIKLAFAVLLAASALPAQALAEAQAYPDRPITLIVPYSPSGVTDAYARSIGDYLGRLWNTQVIVENKGGAGTIIGTQHVSRAKPDGYTLLLTSYAYTSNPILRKDLPYDPASLTPVMLLGSSRSMLVVSSKSDLHTLKDVIAKGKKAPGNLKFASSGNASSPHIAAELWAKEVGVSITHIPYKGTGPAMNDLFGGLVDGIFDGPSSIANVHAGRLRALGIASETRHPAAPEVPTFKEQGIDLVFGSWFGFLAPAGTPKPVIQKINDGLNKSLSDPKVKAVLDAAGLFIVGGTPEEFASFLDHESNRLQGLVDSGVKLLVK</sequence>
<dbReference type="eggNOG" id="COG3181">
    <property type="taxonomic scope" value="Bacteria"/>
</dbReference>
<dbReference type="PANTHER" id="PTHR42928:SF5">
    <property type="entry name" value="BLR1237 PROTEIN"/>
    <property type="match status" value="1"/>
</dbReference>
<evidence type="ECO:0000313" key="4">
    <source>
        <dbReference type="Proteomes" id="UP000018733"/>
    </source>
</evidence>
<name>V8QT81_9BURK</name>
<dbReference type="PIRSF" id="PIRSF017082">
    <property type="entry name" value="YflP"/>
    <property type="match status" value="1"/>
</dbReference>
<dbReference type="Proteomes" id="UP000018733">
    <property type="component" value="Unassembled WGS sequence"/>
</dbReference>
<proteinExistence type="inferred from homology"/>
<dbReference type="PANTHER" id="PTHR42928">
    <property type="entry name" value="TRICARBOXYLATE-BINDING PROTEIN"/>
    <property type="match status" value="1"/>
</dbReference>
<dbReference type="STRING" id="1424334.W822_06670"/>
<protein>
    <submittedName>
        <fullName evidence="3">MFS transporter</fullName>
    </submittedName>
</protein>
<dbReference type="InterPro" id="IPR042100">
    <property type="entry name" value="Bug_dom1"/>
</dbReference>
<comment type="caution">
    <text evidence="3">The sequence shown here is derived from an EMBL/GenBank/DDBJ whole genome shotgun (WGS) entry which is preliminary data.</text>
</comment>
<dbReference type="SUPFAM" id="SSF53850">
    <property type="entry name" value="Periplasmic binding protein-like II"/>
    <property type="match status" value="1"/>
</dbReference>
<dbReference type="CDD" id="cd07012">
    <property type="entry name" value="PBP2_Bug_TTT"/>
    <property type="match status" value="1"/>
</dbReference>
<accession>V8QT81</accession>
<feature type="signal peptide" evidence="2">
    <location>
        <begin position="1"/>
        <end position="25"/>
    </location>
</feature>
<comment type="similarity">
    <text evidence="1">Belongs to the UPF0065 (bug) family.</text>
</comment>
<keyword evidence="4" id="KW-1185">Reference proteome</keyword>
<dbReference type="Gene3D" id="3.40.190.10">
    <property type="entry name" value="Periplasmic binding protein-like II"/>
    <property type="match status" value="1"/>
</dbReference>
<dbReference type="PATRIC" id="fig|1424334.3.peg.1331"/>
<organism evidence="3 4">
    <name type="scientific">Advenella kashmirensis W13003</name>
    <dbReference type="NCBI Taxonomy" id="1424334"/>
    <lineage>
        <taxon>Bacteria</taxon>
        <taxon>Pseudomonadati</taxon>
        <taxon>Pseudomonadota</taxon>
        <taxon>Betaproteobacteria</taxon>
        <taxon>Burkholderiales</taxon>
        <taxon>Alcaligenaceae</taxon>
    </lineage>
</organism>
<dbReference type="EMBL" id="AYXT01000009">
    <property type="protein sequence ID" value="ETF02538.1"/>
    <property type="molecule type" value="Genomic_DNA"/>
</dbReference>
<evidence type="ECO:0000256" key="2">
    <source>
        <dbReference type="SAM" id="SignalP"/>
    </source>
</evidence>
<keyword evidence="2" id="KW-0732">Signal</keyword>
<evidence type="ECO:0000256" key="1">
    <source>
        <dbReference type="ARBA" id="ARBA00006987"/>
    </source>
</evidence>
<dbReference type="InterPro" id="IPR005064">
    <property type="entry name" value="BUG"/>
</dbReference>
<dbReference type="Pfam" id="PF03401">
    <property type="entry name" value="TctC"/>
    <property type="match status" value="1"/>
</dbReference>
<evidence type="ECO:0000313" key="3">
    <source>
        <dbReference type="EMBL" id="ETF02538.1"/>
    </source>
</evidence>